<comment type="caution">
    <text evidence="1">The sequence shown here is derived from an EMBL/GenBank/DDBJ whole genome shotgun (WGS) entry which is preliminary data.</text>
</comment>
<evidence type="ECO:0000313" key="2">
    <source>
        <dbReference type="Proteomes" id="UP000004277"/>
    </source>
</evidence>
<name>A0ACD3SNB0_9BURK</name>
<sequence length="1063" mass="112725">GLTLDTQGQALTNLDSGTSGGIVSGGTLDLRAGSPDNTRGYIGSPGNQTLAIANTVSNDAGHITSDANLTLNAGIVDNGTGLLSAADTLQITSDDLRNSGEISATTTRLRIADTLDNTATGLIDGVQTDIRAGTTNNTGRIYGDTLNLAGGTVNNTGTGTIAARDTLQIGAQALNNTDGALIYSLGDIGIAGDIDASGNLTGRMQTLLNASSTIEARGNLSIQSDTILNRNDHLVTGSTTTTTTVSERLIQPNGSTEKYDPAILGWDPYYKDNGRYVLPSEQYPFSRYGASPRKSATYEICENGGDIFNCTTAYRYSDTDPIWATFGVAPPDYSGLTLPVEPVGGGGCMLANEGGTVRNMMGACGTYWNAYDAYNEAVAERKQLAAAALDQKLTAFNNDVQSRGFEVWNEYEITSRTVTEPTVTDSRPARLLAGGDMLLDGNGVKRNDSSEIVAGGTLTVRGGTVQNTGVEGIRSETENGRVRFRRIEHHGNWSDNYTEELSAWSDFTPAPITSTVTLANYRYEDHAANPTAARDVQSANGSAPVGGTHPFAPPVISITPGPDGSQILTGGFNLTLPGGSLFHINTNPGARYLVETDPRFTQFRNFISSDYFLQTLKRDPERELKRYGDGFYEQQLINDQILALTGRRYLDGYRDTEAEYKALMDAGVLFARQYQLTPGVALSAEQMALLTTDLVWLTARTITLADGSTTEVLVPQVYLRRTRTDDLRHSGALMAATDIDVHTTGDLVNSGTISGNGVTLRSDRDIVNEGGTLRGQSLYARANNDLKNISGRITGITDVNGNGGDVTLLAGRDLVLDTRTLQSANPNGTRTSIDRIATVEGGAIRMDAGRDLIAHGADVTADKDLIATATRNVDVGTVEAAVSTRVERGGNVNGRSGYIEETANAHRGSVFSAGGNLALVGNNNADNRGGTVRLHGSTVAAGGNALIQGSEVSIEAARDRTLVDVQNVSRDQYTRTMRDMETASGGKVTAGNNLTILGKRDANGEGGNISLRGAYVSAEHRQASLIADNNLTVDTLTLQDRSIDESFMRKSGFLSKTAIEQGS</sequence>
<reference evidence="1" key="1">
    <citation type="submission" date="2019-05" db="EMBL/GenBank/DDBJ databases">
        <title>Revised genome assembly of Burkholderiaceae (previously Ralstonia) sp. PBA.</title>
        <authorList>
            <person name="Gan H.M."/>
        </authorList>
    </citation>
    <scope>NUCLEOTIDE SEQUENCE</scope>
    <source>
        <strain evidence="1">PBA</strain>
    </source>
</reference>
<proteinExistence type="predicted"/>
<organism evidence="1 2">
    <name type="scientific">Imbroritus primus</name>
    <dbReference type="NCBI Taxonomy" id="3058603"/>
    <lineage>
        <taxon>Bacteria</taxon>
        <taxon>Pseudomonadati</taxon>
        <taxon>Pseudomonadota</taxon>
        <taxon>Betaproteobacteria</taxon>
        <taxon>Burkholderiales</taxon>
        <taxon>Burkholderiaceae</taxon>
        <taxon>Imbroritus</taxon>
    </lineage>
</organism>
<dbReference type="Proteomes" id="UP000004277">
    <property type="component" value="Unassembled WGS sequence"/>
</dbReference>
<dbReference type="EMBL" id="AKCV02000018">
    <property type="protein sequence ID" value="TMS57785.1"/>
    <property type="molecule type" value="Genomic_DNA"/>
</dbReference>
<evidence type="ECO:0000313" key="1">
    <source>
        <dbReference type="EMBL" id="TMS57785.1"/>
    </source>
</evidence>
<protein>
    <submittedName>
        <fullName evidence="1">Uncharacterized protein</fullName>
    </submittedName>
</protein>
<feature type="non-terminal residue" evidence="1">
    <location>
        <position position="1"/>
    </location>
</feature>
<keyword evidence="2" id="KW-1185">Reference proteome</keyword>
<feature type="non-terminal residue" evidence="1">
    <location>
        <position position="1063"/>
    </location>
</feature>
<gene>
    <name evidence="1" type="ORF">MW7_010880</name>
</gene>
<accession>A0ACD3SNB0</accession>